<dbReference type="GO" id="GO:0020037">
    <property type="term" value="F:heme binding"/>
    <property type="evidence" value="ECO:0007669"/>
    <property type="project" value="InterPro"/>
</dbReference>
<evidence type="ECO:0000256" key="2">
    <source>
        <dbReference type="ARBA" id="ARBA00010617"/>
    </source>
</evidence>
<comment type="caution">
    <text evidence="7">The sequence shown here is derived from an EMBL/GenBank/DDBJ whole genome shotgun (WGS) entry which is preliminary data.</text>
</comment>
<keyword evidence="6" id="KW-0472">Membrane</keyword>
<dbReference type="GO" id="GO:0004497">
    <property type="term" value="F:monooxygenase activity"/>
    <property type="evidence" value="ECO:0007669"/>
    <property type="project" value="InterPro"/>
</dbReference>
<dbReference type="Proteomes" id="UP000701801">
    <property type="component" value="Unassembled WGS sequence"/>
</dbReference>
<evidence type="ECO:0000256" key="6">
    <source>
        <dbReference type="SAM" id="Phobius"/>
    </source>
</evidence>
<dbReference type="Pfam" id="PF00067">
    <property type="entry name" value="p450"/>
    <property type="match status" value="1"/>
</dbReference>
<evidence type="ECO:0000256" key="4">
    <source>
        <dbReference type="ARBA" id="ARBA00022723"/>
    </source>
</evidence>
<reference evidence="7" key="1">
    <citation type="submission" date="2021-07" db="EMBL/GenBank/DDBJ databases">
        <authorList>
            <person name="Durling M."/>
        </authorList>
    </citation>
    <scope>NUCLEOTIDE SEQUENCE</scope>
</reference>
<dbReference type="PANTHER" id="PTHR24305:SF210">
    <property type="entry name" value="CYTOCHROME P450 MONOOXYGENASE ASQL-RELATED"/>
    <property type="match status" value="1"/>
</dbReference>
<gene>
    <name evidence="7" type="ORF">HYALB_00000050</name>
</gene>
<comment type="cofactor">
    <cofactor evidence="1">
        <name>heme</name>
        <dbReference type="ChEBI" id="CHEBI:30413"/>
    </cofactor>
</comment>
<dbReference type="InterPro" id="IPR050121">
    <property type="entry name" value="Cytochrome_P450_monoxygenase"/>
</dbReference>
<dbReference type="EMBL" id="CAJVRM010000068">
    <property type="protein sequence ID" value="CAG8973288.1"/>
    <property type="molecule type" value="Genomic_DNA"/>
</dbReference>
<name>A0A9N9PS90_9HELO</name>
<keyword evidence="8" id="KW-1185">Reference proteome</keyword>
<dbReference type="PANTHER" id="PTHR24305">
    <property type="entry name" value="CYTOCHROME P450"/>
    <property type="match status" value="1"/>
</dbReference>
<dbReference type="AlphaFoldDB" id="A0A9N9PS90"/>
<keyword evidence="4" id="KW-0479">Metal-binding</keyword>
<protein>
    <recommendedName>
        <fullName evidence="9">Cytochrome P450</fullName>
    </recommendedName>
</protein>
<dbReference type="InterPro" id="IPR036396">
    <property type="entry name" value="Cyt_P450_sf"/>
</dbReference>
<organism evidence="7 8">
    <name type="scientific">Hymenoscyphus albidus</name>
    <dbReference type="NCBI Taxonomy" id="595503"/>
    <lineage>
        <taxon>Eukaryota</taxon>
        <taxon>Fungi</taxon>
        <taxon>Dikarya</taxon>
        <taxon>Ascomycota</taxon>
        <taxon>Pezizomycotina</taxon>
        <taxon>Leotiomycetes</taxon>
        <taxon>Helotiales</taxon>
        <taxon>Helotiaceae</taxon>
        <taxon>Hymenoscyphus</taxon>
    </lineage>
</organism>
<evidence type="ECO:0000313" key="7">
    <source>
        <dbReference type="EMBL" id="CAG8973288.1"/>
    </source>
</evidence>
<dbReference type="GO" id="GO:0005506">
    <property type="term" value="F:iron ion binding"/>
    <property type="evidence" value="ECO:0007669"/>
    <property type="project" value="InterPro"/>
</dbReference>
<dbReference type="OrthoDB" id="1470350at2759"/>
<comment type="similarity">
    <text evidence="2">Belongs to the cytochrome P450 family.</text>
</comment>
<dbReference type="GO" id="GO:0016705">
    <property type="term" value="F:oxidoreductase activity, acting on paired donors, with incorporation or reduction of molecular oxygen"/>
    <property type="evidence" value="ECO:0007669"/>
    <property type="project" value="InterPro"/>
</dbReference>
<proteinExistence type="inferred from homology"/>
<evidence type="ECO:0000313" key="8">
    <source>
        <dbReference type="Proteomes" id="UP000701801"/>
    </source>
</evidence>
<dbReference type="SUPFAM" id="SSF48264">
    <property type="entry name" value="Cytochrome P450"/>
    <property type="match status" value="1"/>
</dbReference>
<dbReference type="Gene3D" id="1.10.630.10">
    <property type="entry name" value="Cytochrome P450"/>
    <property type="match status" value="1"/>
</dbReference>
<feature type="transmembrane region" description="Helical" evidence="6">
    <location>
        <begin position="21"/>
        <end position="42"/>
    </location>
</feature>
<keyword evidence="6" id="KW-1133">Transmembrane helix</keyword>
<dbReference type="InterPro" id="IPR001128">
    <property type="entry name" value="Cyt_P450"/>
</dbReference>
<accession>A0A9N9PS90</accession>
<evidence type="ECO:0000256" key="1">
    <source>
        <dbReference type="ARBA" id="ARBA00001971"/>
    </source>
</evidence>
<evidence type="ECO:0000256" key="5">
    <source>
        <dbReference type="ARBA" id="ARBA00023004"/>
    </source>
</evidence>
<evidence type="ECO:0008006" key="9">
    <source>
        <dbReference type="Google" id="ProtNLM"/>
    </source>
</evidence>
<keyword evidence="6" id="KW-0812">Transmembrane</keyword>
<keyword evidence="5" id="KW-0408">Iron</keyword>
<evidence type="ECO:0000256" key="3">
    <source>
        <dbReference type="ARBA" id="ARBA00022617"/>
    </source>
</evidence>
<keyword evidence="3" id="KW-0349">Heme</keyword>
<sequence>MGLDIQPFGIAMDANGFGQCAIIFILSYISCLCMSAIYNLYFHPLAKFPGPKIWAISRIPFITEMLGGNLPFRIKSLHDEYGTIVRVAADELSFIGSAAWKDIYLKKEFVRPKIWGSRPPGVEAHNVISAPVADHARFRKAFQSAFSEKATIQHEPTVQKYVDVLINRLKEATKKNGQSAGRIDLVQWINFTVFDVIGDLGWGASFDCLQDQTYHPWI</sequence>